<dbReference type="SUPFAM" id="SSF51230">
    <property type="entry name" value="Single hybrid motif"/>
    <property type="match status" value="1"/>
</dbReference>
<dbReference type="EMBL" id="JANFNH010000046">
    <property type="protein sequence ID" value="MCQ4045660.1"/>
    <property type="molecule type" value="Genomic_DNA"/>
</dbReference>
<dbReference type="Proteomes" id="UP001206206">
    <property type="component" value="Unassembled WGS sequence"/>
</dbReference>
<name>A0ABT1PN06_9ACTN</name>
<sequence>MSSHQPTLSFVYDRSCTSDTTELERRLKACGEYVIAQGCWWRDTGDSALLNDHRPAFDTLLRTMRAAEGCERVCLVYCWERLSGDMAARGLTRRVLLLGGWVETCSGEKRTAGGTEPAGRQGTVVHVVLPKVEASFSSGMPCVVVASAKATADVDMPLDGKIIAVNDALESSPELVDSDPYGGAWLFKFTMTEPNSVYALCDAPEYDIYIGGPTD</sequence>
<evidence type="ECO:0008006" key="4">
    <source>
        <dbReference type="Google" id="ProtNLM"/>
    </source>
</evidence>
<evidence type="ECO:0000313" key="2">
    <source>
        <dbReference type="EMBL" id="MCQ4045660.1"/>
    </source>
</evidence>
<dbReference type="Pfam" id="PF01597">
    <property type="entry name" value="GCV_H"/>
    <property type="match status" value="1"/>
</dbReference>
<keyword evidence="3" id="KW-1185">Reference proteome</keyword>
<accession>A0ABT1PN06</accession>
<dbReference type="InterPro" id="IPR002930">
    <property type="entry name" value="GCV_H"/>
</dbReference>
<comment type="caution">
    <text evidence="2">The sequence shown here is derived from an EMBL/GenBank/DDBJ whole genome shotgun (WGS) entry which is preliminary data.</text>
</comment>
<evidence type="ECO:0000313" key="3">
    <source>
        <dbReference type="Proteomes" id="UP001206206"/>
    </source>
</evidence>
<dbReference type="PANTHER" id="PTHR11715:SF3">
    <property type="entry name" value="GLYCINE CLEAVAGE SYSTEM H PROTEIN-RELATED"/>
    <property type="match status" value="1"/>
</dbReference>
<proteinExistence type="predicted"/>
<dbReference type="CDD" id="cd06848">
    <property type="entry name" value="GCS_H"/>
    <property type="match status" value="1"/>
</dbReference>
<organism evidence="2 3">
    <name type="scientific">Streptantibioticus rubrisoli</name>
    <dbReference type="NCBI Taxonomy" id="1387313"/>
    <lineage>
        <taxon>Bacteria</taxon>
        <taxon>Bacillati</taxon>
        <taxon>Actinomycetota</taxon>
        <taxon>Actinomycetes</taxon>
        <taxon>Kitasatosporales</taxon>
        <taxon>Streptomycetaceae</taxon>
        <taxon>Streptantibioticus</taxon>
    </lineage>
</organism>
<dbReference type="InterPro" id="IPR011053">
    <property type="entry name" value="Single_hybrid_motif"/>
</dbReference>
<reference evidence="2 3" key="1">
    <citation type="submission" date="2022-06" db="EMBL/GenBank/DDBJ databases">
        <title>Draft genome sequence of type strain Streptomyces rubrisoli DSM 42083.</title>
        <authorList>
            <person name="Duangmal K."/>
            <person name="Klaysubun C."/>
        </authorList>
    </citation>
    <scope>NUCLEOTIDE SEQUENCE [LARGE SCALE GENOMIC DNA]</scope>
    <source>
        <strain evidence="2 3">DSM 42083</strain>
    </source>
</reference>
<dbReference type="InterPro" id="IPR033753">
    <property type="entry name" value="GCV_H/Fam206"/>
</dbReference>
<dbReference type="Gene3D" id="2.40.50.100">
    <property type="match status" value="1"/>
</dbReference>
<dbReference type="RefSeq" id="WP_255931803.1">
    <property type="nucleotide sequence ID" value="NZ_JANFNH010000046.1"/>
</dbReference>
<evidence type="ECO:0000256" key="1">
    <source>
        <dbReference type="ARBA" id="ARBA00022823"/>
    </source>
</evidence>
<protein>
    <recommendedName>
        <fullName evidence="4">Glycine cleavage system H protein</fullName>
    </recommendedName>
</protein>
<keyword evidence="1" id="KW-0450">Lipoyl</keyword>
<gene>
    <name evidence="2" type="ORF">NON19_27415</name>
</gene>
<dbReference type="PANTHER" id="PTHR11715">
    <property type="entry name" value="GLYCINE CLEAVAGE SYSTEM H PROTEIN"/>
    <property type="match status" value="1"/>
</dbReference>